<keyword evidence="2" id="KW-1185">Reference proteome</keyword>
<reference evidence="1" key="1">
    <citation type="submission" date="2022-10" db="EMBL/GenBank/DDBJ databases">
        <title>Culturing micro-colonial fungi from biological soil crusts in the Mojave desert and describing Neophaeococcomyces mojavensis, and introducing the new genera and species Taxawa tesnikishii.</title>
        <authorList>
            <person name="Kurbessoian T."/>
            <person name="Stajich J.E."/>
        </authorList>
    </citation>
    <scope>NUCLEOTIDE SEQUENCE</scope>
    <source>
        <strain evidence="1">JES_112</strain>
    </source>
</reference>
<gene>
    <name evidence="1" type="ORF">H2198_007821</name>
</gene>
<dbReference type="Proteomes" id="UP001172386">
    <property type="component" value="Unassembled WGS sequence"/>
</dbReference>
<comment type="caution">
    <text evidence="1">The sequence shown here is derived from an EMBL/GenBank/DDBJ whole genome shotgun (WGS) entry which is preliminary data.</text>
</comment>
<dbReference type="EMBL" id="JAPDRQ010000175">
    <property type="protein sequence ID" value="KAJ9652953.1"/>
    <property type="molecule type" value="Genomic_DNA"/>
</dbReference>
<evidence type="ECO:0000313" key="1">
    <source>
        <dbReference type="EMBL" id="KAJ9652953.1"/>
    </source>
</evidence>
<protein>
    <submittedName>
        <fullName evidence="1">Uncharacterized protein</fullName>
    </submittedName>
</protein>
<accession>A0ACC2ZYZ3</accession>
<proteinExistence type="predicted"/>
<name>A0ACC2ZYZ3_9EURO</name>
<sequence>MAPKRSRLNDYLPRNTSLKINLIDNDMEYAIFEAREASFAPPTKRSKAGWPHKTPSPADLARAGFFYKPTTSKDNVECFMCGRQLDGWEEEDDALQEHLKHGSDCAWALLASIEQETSFDTQNMEDPTSGQVMEARRTTFESIGWPHEGKRGWTCKTEKMVEAGWHFAPTTECEDYVSCVYCKLSLDGWEPKDNPFEEHYRRSPECPFFVFAGTTAPSARPKQKKGRASKDSRASKASRLSTQSNTTLLSPSESMLEVDQSIENSTMSIQSTASTATTRSKRKAPPRTKSTKSKRAKTTRTKKQEVELELEPETEPRQELEGQELPAEAEPAEESPYPVLPAVPVGRAVDDDGNEQQVEEESVPQPMIAETGPPEKDESPVPVKQNSPLKEQINPPRPTISPSQVEEKGEQEQHVITPSRSKDRSPSQPSDIENAPPSSRPESVRPPLSSPGAPAPIWTPVDIDTVFKNDEEMDLFADAQNGQLSEQERGMTVQEWIEHVATQAEQNLNQEAERIVSIFEREGQRALKVLEGIICV</sequence>
<evidence type="ECO:0000313" key="2">
    <source>
        <dbReference type="Proteomes" id="UP001172386"/>
    </source>
</evidence>
<organism evidence="1 2">
    <name type="scientific">Neophaeococcomyces mojaviensis</name>
    <dbReference type="NCBI Taxonomy" id="3383035"/>
    <lineage>
        <taxon>Eukaryota</taxon>
        <taxon>Fungi</taxon>
        <taxon>Dikarya</taxon>
        <taxon>Ascomycota</taxon>
        <taxon>Pezizomycotina</taxon>
        <taxon>Eurotiomycetes</taxon>
        <taxon>Chaetothyriomycetidae</taxon>
        <taxon>Chaetothyriales</taxon>
        <taxon>Chaetothyriales incertae sedis</taxon>
        <taxon>Neophaeococcomyces</taxon>
    </lineage>
</organism>